<proteinExistence type="predicted"/>
<dbReference type="SUPFAM" id="SSF54928">
    <property type="entry name" value="RNA-binding domain, RBD"/>
    <property type="match status" value="1"/>
</dbReference>
<sequence>MDVTAWELEQIIVRLGSASSEKVKYGKRKAEYSPLEEKNKRLKAENSVSNHEKVVETPATKSAIEERKPATNDLINPVIYKEIQGILERRNKCTLKIHGLPAKTTINELEKLAPEAKAYRLPWITRLYRCHGFAFLEFESEEQALMHREKLRKKPCGNKTLFASVGKFISECIGKIDSEFA</sequence>
<dbReference type="STRING" id="6185.A0A095AH22"/>
<accession>A0A095AH22</accession>
<dbReference type="Gene3D" id="3.30.70.330">
    <property type="match status" value="1"/>
</dbReference>
<evidence type="ECO:0008006" key="3">
    <source>
        <dbReference type="Google" id="ProtNLM"/>
    </source>
</evidence>
<dbReference type="GO" id="GO:0003676">
    <property type="term" value="F:nucleic acid binding"/>
    <property type="evidence" value="ECO:0007669"/>
    <property type="project" value="InterPro"/>
</dbReference>
<gene>
    <name evidence="2" type="ORF">MS3_01390</name>
</gene>
<name>A0A095AH22_SCHHA</name>
<feature type="compositionally biased region" description="Basic and acidic residues" evidence="1">
    <location>
        <begin position="41"/>
        <end position="55"/>
    </location>
</feature>
<dbReference type="AlphaFoldDB" id="A0A095AH22"/>
<evidence type="ECO:0000313" key="2">
    <source>
        <dbReference type="EMBL" id="KGB33216.1"/>
    </source>
</evidence>
<evidence type="ECO:0000256" key="1">
    <source>
        <dbReference type="SAM" id="MobiDB-lite"/>
    </source>
</evidence>
<dbReference type="EMBL" id="KL250538">
    <property type="protein sequence ID" value="KGB33216.1"/>
    <property type="molecule type" value="Genomic_DNA"/>
</dbReference>
<organism evidence="2">
    <name type="scientific">Schistosoma haematobium</name>
    <name type="common">Blood fluke</name>
    <dbReference type="NCBI Taxonomy" id="6185"/>
    <lineage>
        <taxon>Eukaryota</taxon>
        <taxon>Metazoa</taxon>
        <taxon>Spiralia</taxon>
        <taxon>Lophotrochozoa</taxon>
        <taxon>Platyhelminthes</taxon>
        <taxon>Trematoda</taxon>
        <taxon>Digenea</taxon>
        <taxon>Strigeidida</taxon>
        <taxon>Schistosomatoidea</taxon>
        <taxon>Schistosomatidae</taxon>
        <taxon>Schistosoma</taxon>
    </lineage>
</organism>
<feature type="region of interest" description="Disordered" evidence="1">
    <location>
        <begin position="41"/>
        <end position="63"/>
    </location>
</feature>
<reference evidence="2" key="1">
    <citation type="journal article" date="2012" name="Nat. Genet.">
        <title>Whole-genome sequence of Schistosoma haematobium.</title>
        <authorList>
            <person name="Young N.D."/>
            <person name="Jex A.R."/>
            <person name="Li B."/>
            <person name="Liu S."/>
            <person name="Yang L."/>
            <person name="Xiong Z."/>
            <person name="Li Y."/>
            <person name="Cantacessi C."/>
            <person name="Hall R.S."/>
            <person name="Xu X."/>
            <person name="Chen F."/>
            <person name="Wu X."/>
            <person name="Zerlotini A."/>
            <person name="Oliveira G."/>
            <person name="Hofmann A."/>
            <person name="Zhang G."/>
            <person name="Fang X."/>
            <person name="Kang Y."/>
            <person name="Campbell B.E."/>
            <person name="Loukas A."/>
            <person name="Ranganathan S."/>
            <person name="Rollinson D."/>
            <person name="Rinaldi G."/>
            <person name="Brindley P.J."/>
            <person name="Yang H."/>
            <person name="Wang J."/>
            <person name="Wang J."/>
            <person name="Gasser R.B."/>
        </authorList>
    </citation>
    <scope>NUCLEOTIDE SEQUENCE [LARGE SCALE GENOMIC DNA]</scope>
</reference>
<dbReference type="InterPro" id="IPR012677">
    <property type="entry name" value="Nucleotide-bd_a/b_plait_sf"/>
</dbReference>
<dbReference type="InterPro" id="IPR035979">
    <property type="entry name" value="RBD_domain_sf"/>
</dbReference>
<protein>
    <recommendedName>
        <fullName evidence="3">RRM domain-containing protein</fullName>
    </recommendedName>
</protein>